<gene>
    <name evidence="2" type="ORF">PHYPA_023508</name>
</gene>
<evidence type="ECO:0000313" key="3">
    <source>
        <dbReference type="EnsemblPlants" id="PAC:32938683.CDS.1"/>
    </source>
</evidence>
<protein>
    <submittedName>
        <fullName evidence="2 3">Uncharacterized protein</fullName>
    </submittedName>
</protein>
<accession>A0A2K1IWN8</accession>
<reference evidence="2 4" key="1">
    <citation type="journal article" date="2008" name="Science">
        <title>The Physcomitrella genome reveals evolutionary insights into the conquest of land by plants.</title>
        <authorList>
            <person name="Rensing S."/>
            <person name="Lang D."/>
            <person name="Zimmer A."/>
            <person name="Terry A."/>
            <person name="Salamov A."/>
            <person name="Shapiro H."/>
            <person name="Nishiyama T."/>
            <person name="Perroud P.-F."/>
            <person name="Lindquist E."/>
            <person name="Kamisugi Y."/>
            <person name="Tanahashi T."/>
            <person name="Sakakibara K."/>
            <person name="Fujita T."/>
            <person name="Oishi K."/>
            <person name="Shin-I T."/>
            <person name="Kuroki Y."/>
            <person name="Toyoda A."/>
            <person name="Suzuki Y."/>
            <person name="Hashimoto A."/>
            <person name="Yamaguchi K."/>
            <person name="Sugano A."/>
            <person name="Kohara Y."/>
            <person name="Fujiyama A."/>
            <person name="Anterola A."/>
            <person name="Aoki S."/>
            <person name="Ashton N."/>
            <person name="Barbazuk W.B."/>
            <person name="Barker E."/>
            <person name="Bennetzen J."/>
            <person name="Bezanilla M."/>
            <person name="Blankenship R."/>
            <person name="Cho S.H."/>
            <person name="Dutcher S."/>
            <person name="Estelle M."/>
            <person name="Fawcett J.A."/>
            <person name="Gundlach H."/>
            <person name="Hanada K."/>
            <person name="Heyl A."/>
            <person name="Hicks K.A."/>
            <person name="Hugh J."/>
            <person name="Lohr M."/>
            <person name="Mayer K."/>
            <person name="Melkozernov A."/>
            <person name="Murata T."/>
            <person name="Nelson D."/>
            <person name="Pils B."/>
            <person name="Prigge M."/>
            <person name="Reiss B."/>
            <person name="Renner T."/>
            <person name="Rombauts S."/>
            <person name="Rushton P."/>
            <person name="Sanderfoot A."/>
            <person name="Schween G."/>
            <person name="Shiu S.-H."/>
            <person name="Stueber K."/>
            <person name="Theodoulou F.L."/>
            <person name="Tu H."/>
            <person name="Van de Peer Y."/>
            <person name="Verrier P.J."/>
            <person name="Waters E."/>
            <person name="Wood A."/>
            <person name="Yang L."/>
            <person name="Cove D."/>
            <person name="Cuming A."/>
            <person name="Hasebe M."/>
            <person name="Lucas S."/>
            <person name="Mishler D.B."/>
            <person name="Reski R."/>
            <person name="Grigoriev I."/>
            <person name="Quatrano R.S."/>
            <person name="Boore J.L."/>
        </authorList>
    </citation>
    <scope>NUCLEOTIDE SEQUENCE [LARGE SCALE GENOMIC DNA]</scope>
    <source>
        <strain evidence="3 4">cv. Gransden 2004</strain>
    </source>
</reference>
<name>A0A2K1IWN8_PHYPA</name>
<sequence length="103" mass="11779">MSKLRHSSSSRDDLKEPVWTPEVARDTDDEPVLVNIQSIQHFDVLQEEHNSSPMRCGSGGPLYLQIEKVCTPTRRVDLEDLFKTQRKGGKFQYSSKERGVQTC</sequence>
<proteinExistence type="predicted"/>
<evidence type="ECO:0000313" key="2">
    <source>
        <dbReference type="EMBL" id="PNR33692.1"/>
    </source>
</evidence>
<dbReference type="AlphaFoldDB" id="A0A2K1IWN8"/>
<dbReference type="Gramene" id="Pp3c19_790V3.2">
    <property type="protein sequence ID" value="PAC:32938684.CDS.1"/>
    <property type="gene ID" value="Pp3c19_790"/>
</dbReference>
<dbReference type="Proteomes" id="UP000006727">
    <property type="component" value="Chromosome 19"/>
</dbReference>
<dbReference type="EMBL" id="ABEU02000019">
    <property type="protein sequence ID" value="PNR33692.1"/>
    <property type="molecule type" value="Genomic_DNA"/>
</dbReference>
<dbReference type="InParanoid" id="A0A2K1IWN8"/>
<dbReference type="EnsemblPlants" id="Pp3c19_790V3.1">
    <property type="protein sequence ID" value="PAC:32938683.CDS.1"/>
    <property type="gene ID" value="Pp3c19_790"/>
</dbReference>
<feature type="region of interest" description="Disordered" evidence="1">
    <location>
        <begin position="1"/>
        <end position="27"/>
    </location>
</feature>
<dbReference type="PaxDb" id="3218-PP1S208_89V6.1"/>
<evidence type="ECO:0000256" key="1">
    <source>
        <dbReference type="SAM" id="MobiDB-lite"/>
    </source>
</evidence>
<keyword evidence="4" id="KW-1185">Reference proteome</keyword>
<reference evidence="3" key="3">
    <citation type="submission" date="2020-12" db="UniProtKB">
        <authorList>
            <consortium name="EnsemblPlants"/>
        </authorList>
    </citation>
    <scope>IDENTIFICATION</scope>
</reference>
<reference evidence="2 4" key="2">
    <citation type="journal article" date="2018" name="Plant J.">
        <title>The Physcomitrella patens chromosome-scale assembly reveals moss genome structure and evolution.</title>
        <authorList>
            <person name="Lang D."/>
            <person name="Ullrich K.K."/>
            <person name="Murat F."/>
            <person name="Fuchs J."/>
            <person name="Jenkins J."/>
            <person name="Haas F.B."/>
            <person name="Piednoel M."/>
            <person name="Gundlach H."/>
            <person name="Van Bel M."/>
            <person name="Meyberg R."/>
            <person name="Vives C."/>
            <person name="Morata J."/>
            <person name="Symeonidi A."/>
            <person name="Hiss M."/>
            <person name="Muchero W."/>
            <person name="Kamisugi Y."/>
            <person name="Saleh O."/>
            <person name="Blanc G."/>
            <person name="Decker E.L."/>
            <person name="van Gessel N."/>
            <person name="Grimwood J."/>
            <person name="Hayes R.D."/>
            <person name="Graham S.W."/>
            <person name="Gunter L.E."/>
            <person name="McDaniel S.F."/>
            <person name="Hoernstein S.N.W."/>
            <person name="Larsson A."/>
            <person name="Li F.W."/>
            <person name="Perroud P.F."/>
            <person name="Phillips J."/>
            <person name="Ranjan P."/>
            <person name="Rokshar D.S."/>
            <person name="Rothfels C.J."/>
            <person name="Schneider L."/>
            <person name="Shu S."/>
            <person name="Stevenson D.W."/>
            <person name="Thummler F."/>
            <person name="Tillich M."/>
            <person name="Villarreal Aguilar J.C."/>
            <person name="Widiez T."/>
            <person name="Wong G.K."/>
            <person name="Wymore A."/>
            <person name="Zhang Y."/>
            <person name="Zimmer A.D."/>
            <person name="Quatrano R.S."/>
            <person name="Mayer K.F.X."/>
            <person name="Goodstein D."/>
            <person name="Casacuberta J.M."/>
            <person name="Vandepoele K."/>
            <person name="Reski R."/>
            <person name="Cuming A.C."/>
            <person name="Tuskan G.A."/>
            <person name="Maumus F."/>
            <person name="Salse J."/>
            <person name="Schmutz J."/>
            <person name="Rensing S.A."/>
        </authorList>
    </citation>
    <scope>NUCLEOTIDE SEQUENCE [LARGE SCALE GENOMIC DNA]</scope>
    <source>
        <strain evidence="3 4">cv. Gransden 2004</strain>
    </source>
</reference>
<evidence type="ECO:0000313" key="4">
    <source>
        <dbReference type="Proteomes" id="UP000006727"/>
    </source>
</evidence>
<dbReference type="Gramene" id="Pp3c19_790V3.1">
    <property type="protein sequence ID" value="PAC:32938683.CDS.1"/>
    <property type="gene ID" value="Pp3c19_790"/>
</dbReference>
<dbReference type="EnsemblPlants" id="Pp3c19_790V3.2">
    <property type="protein sequence ID" value="PAC:32938684.CDS.1"/>
    <property type="gene ID" value="Pp3c19_790"/>
</dbReference>
<organism evidence="2">
    <name type="scientific">Physcomitrium patens</name>
    <name type="common">Spreading-leaved earth moss</name>
    <name type="synonym">Physcomitrella patens</name>
    <dbReference type="NCBI Taxonomy" id="3218"/>
    <lineage>
        <taxon>Eukaryota</taxon>
        <taxon>Viridiplantae</taxon>
        <taxon>Streptophyta</taxon>
        <taxon>Embryophyta</taxon>
        <taxon>Bryophyta</taxon>
        <taxon>Bryophytina</taxon>
        <taxon>Bryopsida</taxon>
        <taxon>Funariidae</taxon>
        <taxon>Funariales</taxon>
        <taxon>Funariaceae</taxon>
        <taxon>Physcomitrium</taxon>
    </lineage>
</organism>